<dbReference type="GO" id="GO:0016787">
    <property type="term" value="F:hydrolase activity"/>
    <property type="evidence" value="ECO:0007669"/>
    <property type="project" value="UniProtKB-KW"/>
</dbReference>
<keyword evidence="10" id="KW-1185">Reference proteome</keyword>
<dbReference type="SUPFAM" id="SSF143430">
    <property type="entry name" value="TTP0101/SSO1404-like"/>
    <property type="match status" value="1"/>
</dbReference>
<keyword evidence="2 8" id="KW-0540">Nuclease</keyword>
<dbReference type="AlphaFoldDB" id="A0A8D5U5S2"/>
<dbReference type="CDD" id="cd09725">
    <property type="entry name" value="Cas2_I_II_III"/>
    <property type="match status" value="1"/>
</dbReference>
<gene>
    <name evidence="8" type="primary">cas2</name>
    <name evidence="9" type="ORF">KN1_13720</name>
</gene>
<comment type="cofactor">
    <cofactor evidence="1 8">
        <name>Mg(2+)</name>
        <dbReference type="ChEBI" id="CHEBI:18420"/>
    </cofactor>
</comment>
<comment type="function">
    <text evidence="8">CRISPR (clustered regularly interspaced short palindromic repeat), is an adaptive immune system that provides protection against mobile genetic elements (viruses, transposable elements and conjugative plasmids). CRISPR clusters contain sequences complementary to antecedent mobile elements and target invading nucleic acids. CRISPR clusters are transcribed and processed into CRISPR RNA (crRNA). Functions as a ssRNA-specific endoribonuclease. Involved in the integration of spacer DNA into the CRISPR cassette.</text>
</comment>
<dbReference type="EMBL" id="AP024597">
    <property type="protein sequence ID" value="BCU70075.1"/>
    <property type="molecule type" value="Genomic_DNA"/>
</dbReference>
<dbReference type="GeneID" id="66163099"/>
<evidence type="ECO:0000256" key="5">
    <source>
        <dbReference type="ARBA" id="ARBA00022801"/>
    </source>
</evidence>
<evidence type="ECO:0000313" key="10">
    <source>
        <dbReference type="Proteomes" id="UP000825123"/>
    </source>
</evidence>
<feature type="binding site" evidence="8">
    <location>
        <position position="8"/>
    </location>
    <ligand>
        <name>Mg(2+)</name>
        <dbReference type="ChEBI" id="CHEBI:18420"/>
        <note>catalytic</note>
    </ligand>
</feature>
<keyword evidence="5 8" id="KW-0378">Hydrolase</keyword>
<dbReference type="KEGG" id="csty:KN1_13720"/>
<name>A0A8D5U5S2_9CREN</name>
<keyword evidence="3 8" id="KW-0479">Metal-binding</keyword>
<dbReference type="Gene3D" id="3.30.70.240">
    <property type="match status" value="1"/>
</dbReference>
<protein>
    <recommendedName>
        <fullName evidence="8">CRISPR-associated endoribonuclease Cas2</fullName>
        <ecNumber evidence="8">3.1.-.-</ecNumber>
    </recommendedName>
</protein>
<dbReference type="HAMAP" id="MF_01471">
    <property type="entry name" value="Cas2"/>
    <property type="match status" value="1"/>
</dbReference>
<evidence type="ECO:0000256" key="1">
    <source>
        <dbReference type="ARBA" id="ARBA00001946"/>
    </source>
</evidence>
<dbReference type="GO" id="GO:0004521">
    <property type="term" value="F:RNA endonuclease activity"/>
    <property type="evidence" value="ECO:0007669"/>
    <property type="project" value="InterPro"/>
</dbReference>
<evidence type="ECO:0000313" key="9">
    <source>
        <dbReference type="EMBL" id="BCU70075.1"/>
    </source>
</evidence>
<evidence type="ECO:0000256" key="2">
    <source>
        <dbReference type="ARBA" id="ARBA00022722"/>
    </source>
</evidence>
<dbReference type="NCBIfam" id="TIGR01573">
    <property type="entry name" value="cas2"/>
    <property type="match status" value="1"/>
</dbReference>
<comment type="similarity">
    <text evidence="8">Belongs to the CRISPR-associated endoribonuclease Cas2 protein family.</text>
</comment>
<dbReference type="InterPro" id="IPR021127">
    <property type="entry name" value="CRISPR_associated_Cas2"/>
</dbReference>
<dbReference type="GO" id="GO:0051607">
    <property type="term" value="P:defense response to virus"/>
    <property type="evidence" value="ECO:0007669"/>
    <property type="project" value="UniProtKB-UniRule"/>
</dbReference>
<dbReference type="RefSeq" id="WP_221290337.1">
    <property type="nucleotide sequence ID" value="NZ_AP024597.1"/>
</dbReference>
<evidence type="ECO:0000256" key="4">
    <source>
        <dbReference type="ARBA" id="ARBA00022759"/>
    </source>
</evidence>
<keyword evidence="6 8" id="KW-0460">Magnesium</keyword>
<comment type="subunit">
    <text evidence="8">Homodimer, forms a heterotetramer with a Cas1 homodimer.</text>
</comment>
<dbReference type="GO" id="GO:0046872">
    <property type="term" value="F:metal ion binding"/>
    <property type="evidence" value="ECO:0007669"/>
    <property type="project" value="UniProtKB-UniRule"/>
</dbReference>
<evidence type="ECO:0000256" key="6">
    <source>
        <dbReference type="ARBA" id="ARBA00022842"/>
    </source>
</evidence>
<dbReference type="Pfam" id="PF09827">
    <property type="entry name" value="CRISPR_Cas2"/>
    <property type="match status" value="1"/>
</dbReference>
<keyword evidence="4 8" id="KW-0255">Endonuclease</keyword>
<reference evidence="9 10" key="1">
    <citation type="submission" date="2021-04" db="EMBL/GenBank/DDBJ databases">
        <title>Complete genome sequence of Stygiolobus sp. KN-1.</title>
        <authorList>
            <person name="Nakamura K."/>
            <person name="Sakai H."/>
            <person name="Kurosawa N."/>
        </authorList>
    </citation>
    <scope>NUCLEOTIDE SEQUENCE [LARGE SCALE GENOMIC DNA]</scope>
    <source>
        <strain evidence="9 10">KN-1</strain>
    </source>
</reference>
<dbReference type="PANTHER" id="PTHR34405">
    <property type="entry name" value="CRISPR-ASSOCIATED ENDORIBONUCLEASE CAS2"/>
    <property type="match status" value="1"/>
</dbReference>
<dbReference type="Proteomes" id="UP000825123">
    <property type="component" value="Chromosome"/>
</dbReference>
<dbReference type="EC" id="3.1.-.-" evidence="8"/>
<keyword evidence="7 8" id="KW-0051">Antiviral defense</keyword>
<sequence length="85" mass="9943">MYVILVYDVNEKRVNKVLNICRKYLTWIQRSVFEGEITEGKLYLLKNELKKVIKDDDMVIIFKLDGKFLVEKEVMGKGSADTNVL</sequence>
<dbReference type="GO" id="GO:0043571">
    <property type="term" value="P:maintenance of CRISPR repeat elements"/>
    <property type="evidence" value="ECO:0007669"/>
    <property type="project" value="UniProtKB-UniRule"/>
</dbReference>
<evidence type="ECO:0000256" key="3">
    <source>
        <dbReference type="ARBA" id="ARBA00022723"/>
    </source>
</evidence>
<proteinExistence type="inferred from homology"/>
<evidence type="ECO:0000256" key="8">
    <source>
        <dbReference type="HAMAP-Rule" id="MF_01471"/>
    </source>
</evidence>
<organism evidence="9 10">
    <name type="scientific">Stygiolobus caldivivus</name>
    <dbReference type="NCBI Taxonomy" id="2824673"/>
    <lineage>
        <taxon>Archaea</taxon>
        <taxon>Thermoproteota</taxon>
        <taxon>Thermoprotei</taxon>
        <taxon>Sulfolobales</taxon>
        <taxon>Sulfolobaceae</taxon>
        <taxon>Stygiolobus</taxon>
    </lineage>
</organism>
<evidence type="ECO:0000256" key="7">
    <source>
        <dbReference type="ARBA" id="ARBA00023118"/>
    </source>
</evidence>
<dbReference type="InterPro" id="IPR019199">
    <property type="entry name" value="Virulence_VapD/CRISPR_Cas2"/>
</dbReference>
<accession>A0A8D5U5S2</accession>